<dbReference type="Gene3D" id="1.10.10.470">
    <property type="entry name" value="Maltooligosyl trehalose synthase, domain 4"/>
    <property type="match status" value="1"/>
</dbReference>
<dbReference type="InterPro" id="IPR017853">
    <property type="entry name" value="GH"/>
</dbReference>
<dbReference type="Gene3D" id="3.30.1590.10">
    <property type="entry name" value="Maltooligosyl trehalose synthase, domain 2"/>
    <property type="match status" value="1"/>
</dbReference>
<dbReference type="PANTHER" id="PTHR10357">
    <property type="entry name" value="ALPHA-AMYLASE FAMILY MEMBER"/>
    <property type="match status" value="1"/>
</dbReference>
<reference evidence="3" key="1">
    <citation type="submission" date="2016-10" db="EMBL/GenBank/DDBJ databases">
        <authorList>
            <person name="Varghese N."/>
            <person name="Submissions S."/>
        </authorList>
    </citation>
    <scope>NUCLEOTIDE SEQUENCE [LARGE SCALE GENOMIC DNA]</scope>
    <source>
        <strain evidence="3">DSM 44498</strain>
    </source>
</reference>
<dbReference type="CDD" id="cd11336">
    <property type="entry name" value="AmyAc_MTSase"/>
    <property type="match status" value="1"/>
</dbReference>
<dbReference type="Gene3D" id="3.20.20.80">
    <property type="entry name" value="Glycosidases"/>
    <property type="match status" value="1"/>
</dbReference>
<sequence>MGITATYRLQLRGDCFTLADAAAVADYLDDLGISHVYLSPILTATTGSTHGYDVTDVTRVSPALGGREALAALSRELRGRGMGIVVDLVPNHVGVANPRENAWWWDVLTHGRGSGYAGFFDIDWSEDNGAGGRLALPVLGSDADLESLTVDRSGPEPLLAFYEHRFPIAPGTDATEPESVHDAQAYRLVPWNSGLIGYRRFFAVSELAGIRQEDPRVFEASHRELRSWVADELIDGVRIDHPDGLSDPAEYLDRLRGVIGADRWLVIEKILGHSEPLDDHLPIEGTTGYDALAELGGVFVDPSGAPALTALSASRTGDRGDATWIHGHETAIKRDVASTGLAPEIRRLVRAIRAETGTDCADPDLRDAVVDVVAAMPVYRSDYSPLAGLATRVIGDAARREPGRSAALSALAAALIAGGEAATRFQQVCGAVMAKSVEDCLFYRTARLVSLQEVGGNPANVGVSPAEFHLAAAERATRWPQAMTTLSTHDTKRGEDVRARIGILSQVPDLWAECVDQWERIAPSPDPATGLFLWQNLFGVWPVDGRAAGEVPDFRDRVHAYAEKAVREAGTRTSWNDVNEDFERDLHRWLDTVIDGTVGKALGSLCTQLAPHAWSDALGQKLLQLCGPGIPDVYQGTELWEDSLVDPDNRRPVDYDVRRTALAGLGTPPVDATGAAKMHVVRTALRLRRDRPGSFVGGTYAPVFASGTAAEHLIGFTRGPQGSAPDVAALATRHSVGLQQDGWGDTAVTLPDGTWTDLLTSATHPGGRVDTSTLFARYPVVLLAREYFLTARG</sequence>
<evidence type="ECO:0000259" key="1">
    <source>
        <dbReference type="SMART" id="SM00642"/>
    </source>
</evidence>
<dbReference type="PANTHER" id="PTHR10357:SF216">
    <property type="entry name" value="MALTOOLIGOSYL TREHALOSE SYNTHASE-RELATED"/>
    <property type="match status" value="1"/>
</dbReference>
<proteinExistence type="predicted"/>
<keyword evidence="3" id="KW-1185">Reference proteome</keyword>
<dbReference type="AlphaFoldDB" id="A0A1H5AZD9"/>
<dbReference type="GO" id="GO:0005992">
    <property type="term" value="P:trehalose biosynthetic process"/>
    <property type="evidence" value="ECO:0007669"/>
    <property type="project" value="TreeGrafter"/>
</dbReference>
<feature type="domain" description="Glycosyl hydrolase family 13 catalytic" evidence="1">
    <location>
        <begin position="3"/>
        <end position="686"/>
    </location>
</feature>
<organism evidence="2 3">
    <name type="scientific">Rhodococcus koreensis</name>
    <dbReference type="NCBI Taxonomy" id="99653"/>
    <lineage>
        <taxon>Bacteria</taxon>
        <taxon>Bacillati</taxon>
        <taxon>Actinomycetota</taxon>
        <taxon>Actinomycetes</taxon>
        <taxon>Mycobacteriales</taxon>
        <taxon>Nocardiaceae</taxon>
        <taxon>Rhodococcus</taxon>
    </lineage>
</organism>
<dbReference type="Proteomes" id="UP000183561">
    <property type="component" value="Unassembled WGS sequence"/>
</dbReference>
<evidence type="ECO:0000313" key="2">
    <source>
        <dbReference type="EMBL" id="SED47507.1"/>
    </source>
</evidence>
<accession>A0A1H5AZD9</accession>
<dbReference type="GO" id="GO:0047470">
    <property type="term" value="F:(1,4)-alpha-D-glucan 1-alpha-D-glucosylmutase activity"/>
    <property type="evidence" value="ECO:0007669"/>
    <property type="project" value="TreeGrafter"/>
</dbReference>
<dbReference type="InterPro" id="IPR013797">
    <property type="entry name" value="Maltooligo_trehalose_synth_4"/>
</dbReference>
<dbReference type="OrthoDB" id="9761577at2"/>
<dbReference type="GO" id="GO:0030980">
    <property type="term" value="P:alpha-glucan catabolic process"/>
    <property type="evidence" value="ECO:0007669"/>
    <property type="project" value="TreeGrafter"/>
</dbReference>
<gene>
    <name evidence="2" type="ORF">SAMN04490239_8424</name>
</gene>
<dbReference type="SMART" id="SM00642">
    <property type="entry name" value="Aamy"/>
    <property type="match status" value="1"/>
</dbReference>
<protein>
    <submittedName>
        <fullName evidence="2">Maltooligosyl trehalose synthase</fullName>
    </submittedName>
</protein>
<dbReference type="NCBIfam" id="TIGR02401">
    <property type="entry name" value="trehalose_TreY"/>
    <property type="match status" value="1"/>
</dbReference>
<evidence type="ECO:0000313" key="3">
    <source>
        <dbReference type="Proteomes" id="UP000183561"/>
    </source>
</evidence>
<dbReference type="EMBL" id="FNSV01000005">
    <property type="protein sequence ID" value="SED47507.1"/>
    <property type="molecule type" value="Genomic_DNA"/>
</dbReference>
<dbReference type="InterPro" id="IPR012767">
    <property type="entry name" value="Trehalose_TreY"/>
</dbReference>
<dbReference type="Pfam" id="PF00128">
    <property type="entry name" value="Alpha-amylase"/>
    <property type="match status" value="1"/>
</dbReference>
<dbReference type="SUPFAM" id="SSF51445">
    <property type="entry name" value="(Trans)glycosidases"/>
    <property type="match status" value="1"/>
</dbReference>
<dbReference type="RefSeq" id="WP_072945300.1">
    <property type="nucleotide sequence ID" value="NZ_FNSV01000005.1"/>
</dbReference>
<name>A0A1H5AZD9_9NOCA</name>
<dbReference type="Gene3D" id="1.10.150.200">
    <property type="entry name" value="Maltooligosyl trehalose synthase, domain 3"/>
    <property type="match status" value="1"/>
</dbReference>
<dbReference type="InterPro" id="IPR006047">
    <property type="entry name" value="GH13_cat_dom"/>
</dbReference>